<comment type="similarity">
    <text evidence="10">Belongs to the CRISPR-associated endonuclease Cas1 family.</text>
</comment>
<evidence type="ECO:0000256" key="3">
    <source>
        <dbReference type="ARBA" id="ARBA00022759"/>
    </source>
</evidence>
<dbReference type="STRING" id="1902579.BHV28_06330"/>
<keyword evidence="8 10" id="KW-0464">Manganese</keyword>
<dbReference type="PANTHER" id="PTHR34353:SF2">
    <property type="entry name" value="CRISPR-ASSOCIATED ENDONUCLEASE CAS1 1"/>
    <property type="match status" value="1"/>
</dbReference>
<evidence type="ECO:0000313" key="12">
    <source>
        <dbReference type="Proteomes" id="UP000188912"/>
    </source>
</evidence>
<evidence type="ECO:0000256" key="8">
    <source>
        <dbReference type="ARBA" id="ARBA00023211"/>
    </source>
</evidence>
<gene>
    <name evidence="10 11" type="primary">cas1</name>
    <name evidence="11" type="ORF">BHV28_06330</name>
</gene>
<keyword evidence="1 10" id="KW-0540">Nuclease</keyword>
<dbReference type="GO" id="GO:0004520">
    <property type="term" value="F:DNA endonuclease activity"/>
    <property type="evidence" value="ECO:0007669"/>
    <property type="project" value="InterPro"/>
</dbReference>
<dbReference type="InterPro" id="IPR050646">
    <property type="entry name" value="Cas1"/>
</dbReference>
<dbReference type="Gene3D" id="1.20.120.920">
    <property type="entry name" value="CRISPR-associated endonuclease Cas1, C-terminal domain"/>
    <property type="match status" value="1"/>
</dbReference>
<evidence type="ECO:0000256" key="2">
    <source>
        <dbReference type="ARBA" id="ARBA00022723"/>
    </source>
</evidence>
<evidence type="ECO:0000256" key="9">
    <source>
        <dbReference type="ARBA" id="ARBA00038592"/>
    </source>
</evidence>
<evidence type="ECO:0000256" key="5">
    <source>
        <dbReference type="ARBA" id="ARBA00022842"/>
    </source>
</evidence>
<dbReference type="InterPro" id="IPR019855">
    <property type="entry name" value="CRISPR-assoc_Cas1_NMENI"/>
</dbReference>
<dbReference type="NCBIfam" id="TIGR03639">
    <property type="entry name" value="cas1_NMENI"/>
    <property type="match status" value="1"/>
</dbReference>
<dbReference type="EC" id="3.1.-.-" evidence="10"/>
<dbReference type="Gene3D" id="3.100.10.20">
    <property type="entry name" value="CRISPR-associated endonuclease Cas1, N-terminal domain"/>
    <property type="match status" value="1"/>
</dbReference>
<keyword evidence="6 10" id="KW-0051">Antiviral defense</keyword>
<evidence type="ECO:0000256" key="1">
    <source>
        <dbReference type="ARBA" id="ARBA00022722"/>
    </source>
</evidence>
<dbReference type="KEGG" id="thd:BHV28_06330"/>
<dbReference type="NCBIfam" id="TIGR00287">
    <property type="entry name" value="cas1"/>
    <property type="match status" value="1"/>
</dbReference>
<comment type="subunit">
    <text evidence="9 10">Homodimer, forms a heterotetramer with a Cas2 homodimer.</text>
</comment>
<dbReference type="AlphaFoldDB" id="A0A1U9JU02"/>
<evidence type="ECO:0000313" key="11">
    <source>
        <dbReference type="EMBL" id="AQS41336.1"/>
    </source>
</evidence>
<dbReference type="InterPro" id="IPR042211">
    <property type="entry name" value="CRISPR-assoc_Cas1_N"/>
</dbReference>
<dbReference type="GO" id="GO:0016787">
    <property type="term" value="F:hydrolase activity"/>
    <property type="evidence" value="ECO:0007669"/>
    <property type="project" value="UniProtKB-KW"/>
</dbReference>
<feature type="binding site" evidence="10">
    <location>
        <position position="219"/>
    </location>
    <ligand>
        <name>Mn(2+)</name>
        <dbReference type="ChEBI" id="CHEBI:29035"/>
    </ligand>
</feature>
<comment type="function">
    <text evidence="10">CRISPR (clustered regularly interspaced short palindromic repeat), is an adaptive immune system that provides protection against mobile genetic elements (viruses, transposable elements and conjugative plasmids). CRISPR clusters contain spacers, sequences complementary to antecedent mobile elements, and target invading nucleic acids. CRISPR clusters are transcribed and processed into CRISPR RNA (crRNA). Acts as a dsDNA endonuclease. Involved in the integration of spacer DNA into the CRISPR cassette.</text>
</comment>
<dbReference type="GO" id="GO:0043571">
    <property type="term" value="P:maintenance of CRISPR repeat elements"/>
    <property type="evidence" value="ECO:0007669"/>
    <property type="project" value="UniProtKB-UniRule"/>
</dbReference>
<dbReference type="PANTHER" id="PTHR34353">
    <property type="entry name" value="CRISPR-ASSOCIATED ENDONUCLEASE CAS1 1"/>
    <property type="match status" value="1"/>
</dbReference>
<evidence type="ECO:0000256" key="7">
    <source>
        <dbReference type="ARBA" id="ARBA00023125"/>
    </source>
</evidence>
<keyword evidence="12" id="KW-1185">Reference proteome</keyword>
<protein>
    <recommendedName>
        <fullName evidence="10">CRISPR-associated endonuclease Cas1</fullName>
        <ecNumber evidence="10">3.1.-.-</ecNumber>
    </recommendedName>
</protein>
<evidence type="ECO:0000256" key="4">
    <source>
        <dbReference type="ARBA" id="ARBA00022801"/>
    </source>
</evidence>
<proteinExistence type="inferred from homology"/>
<dbReference type="Pfam" id="PF01867">
    <property type="entry name" value="Cas_Cas1"/>
    <property type="match status" value="1"/>
</dbReference>
<dbReference type="HAMAP" id="MF_01470">
    <property type="entry name" value="Cas1"/>
    <property type="match status" value="1"/>
</dbReference>
<sequence length="315" mass="34681">MDRIVDIETDGQHLAIYRGFLTVSKSGEEIGRIAVDDIGALIVHAHGITWSNHVFVRLSEAGIPVVLCAQNHAPVSIVWPLEGHHVQHARMKAQMQASRPLQKQLWAQIVTAKVRMQGQVIKAAGQNNVAFDMLARKVRSGDPQNIEAQAARKYWQLLFGSDFRRDKNRSDANALLNYGYTVLRAIVSRAICGSGLHPTLGIFHSNSYNAFALSDDLMEPFRPVVDIVVRNLIAAGKYDVDPETKSSLTSISTFDLEGVEGTSPLTLHITRLVHSLAKSFEAGKAELVFPRLPSHIELCSLGISLEEEEVSDSLS</sequence>
<feature type="binding site" evidence="10">
    <location>
        <position position="147"/>
    </location>
    <ligand>
        <name>Mn(2+)</name>
        <dbReference type="ChEBI" id="CHEBI:29035"/>
    </ligand>
</feature>
<keyword evidence="5 10" id="KW-0460">Magnesium</keyword>
<dbReference type="Proteomes" id="UP000188912">
    <property type="component" value="Chromosome"/>
</dbReference>
<feature type="binding site" evidence="10">
    <location>
        <position position="204"/>
    </location>
    <ligand>
        <name>Mn(2+)</name>
        <dbReference type="ChEBI" id="CHEBI:29035"/>
    </ligand>
</feature>
<name>A0A1U9JU02_9HYPH</name>
<dbReference type="InterPro" id="IPR002729">
    <property type="entry name" value="CRISPR-assoc_Cas1"/>
</dbReference>
<accession>A0A1U9JU02</accession>
<dbReference type="GO" id="GO:0003677">
    <property type="term" value="F:DNA binding"/>
    <property type="evidence" value="ECO:0007669"/>
    <property type="project" value="UniProtKB-KW"/>
</dbReference>
<keyword evidence="2 10" id="KW-0479">Metal-binding</keyword>
<dbReference type="GO" id="GO:0051607">
    <property type="term" value="P:defense response to virus"/>
    <property type="evidence" value="ECO:0007669"/>
    <property type="project" value="UniProtKB-UniRule"/>
</dbReference>
<dbReference type="GO" id="GO:0046872">
    <property type="term" value="F:metal ion binding"/>
    <property type="evidence" value="ECO:0007669"/>
    <property type="project" value="UniProtKB-UniRule"/>
</dbReference>
<comment type="cofactor">
    <cofactor evidence="10">
        <name>Mg(2+)</name>
        <dbReference type="ChEBI" id="CHEBI:18420"/>
    </cofactor>
    <cofactor evidence="10">
        <name>Mn(2+)</name>
        <dbReference type="ChEBI" id="CHEBI:29035"/>
    </cofactor>
</comment>
<reference evidence="11 12" key="1">
    <citation type="journal article" date="2010" name="Science">
        <title>Genomic comparison of the ants Camponotus floridanus and Harpegnathos saltator.</title>
        <authorList>
            <person name="Bonasio R."/>
            <person name="Zhang G."/>
            <person name="Ye C."/>
            <person name="Mutti N.S."/>
            <person name="Fang X."/>
            <person name="Qin N."/>
            <person name="Donahue G."/>
            <person name="Yang P."/>
            <person name="Li Q."/>
            <person name="Li C."/>
            <person name="Zhang P."/>
            <person name="Huang Z."/>
            <person name="Berger S.L."/>
            <person name="Reinberg D."/>
            <person name="Wang J."/>
            <person name="Liebig J."/>
        </authorList>
    </citation>
    <scope>NUCLEOTIDE SEQUENCE [LARGE SCALE GENOMIC DNA]</scope>
    <source>
        <strain evidence="11 12">Hsal</strain>
    </source>
</reference>
<reference evidence="11 12" key="2">
    <citation type="journal article" date="2016" name="Sci. Rep.">
        <title>The genome of Rhizobiales bacteria in predatory ants reveals urease gene functions but no genes for nitrogen fixation.</title>
        <authorList>
            <person name="Neuvonen M.M."/>
            <person name="Tamarit D."/>
            <person name="Naslund K."/>
            <person name="Liebig J."/>
            <person name="Feldhaar H."/>
            <person name="Moran N.A."/>
            <person name="Guy L."/>
            <person name="Andersson S.G."/>
        </authorList>
    </citation>
    <scope>NUCLEOTIDE SEQUENCE [LARGE SCALE GENOMIC DNA]</scope>
    <source>
        <strain evidence="11 12">Hsal</strain>
    </source>
</reference>
<dbReference type="EMBL" id="CP017315">
    <property type="protein sequence ID" value="AQS41336.1"/>
    <property type="molecule type" value="Genomic_DNA"/>
</dbReference>
<keyword evidence="7 10" id="KW-0238">DNA-binding</keyword>
<dbReference type="InterPro" id="IPR042206">
    <property type="entry name" value="CRISPR-assoc_Cas1_C"/>
</dbReference>
<evidence type="ECO:0000256" key="6">
    <source>
        <dbReference type="ARBA" id="ARBA00023118"/>
    </source>
</evidence>
<organism evidence="11 12">
    <name type="scientific">Candidatus Tokpelaia hoelldobleri</name>
    <dbReference type="NCBI Taxonomy" id="1902579"/>
    <lineage>
        <taxon>Bacteria</taxon>
        <taxon>Pseudomonadati</taxon>
        <taxon>Pseudomonadota</taxon>
        <taxon>Alphaproteobacteria</taxon>
        <taxon>Hyphomicrobiales</taxon>
        <taxon>Candidatus Tokpelaia</taxon>
    </lineage>
</organism>
<keyword evidence="4 10" id="KW-0378">Hydrolase</keyword>
<keyword evidence="3 10" id="KW-0255">Endonuclease</keyword>
<evidence type="ECO:0000256" key="10">
    <source>
        <dbReference type="HAMAP-Rule" id="MF_01470"/>
    </source>
</evidence>